<dbReference type="InterPro" id="IPR000182">
    <property type="entry name" value="GNAT_dom"/>
</dbReference>
<dbReference type="OrthoDB" id="34330at2"/>
<comment type="caution">
    <text evidence="2">The sequence shown here is derived from an EMBL/GenBank/DDBJ whole genome shotgun (WGS) entry which is preliminary data.</text>
</comment>
<dbReference type="PROSITE" id="PS51186">
    <property type="entry name" value="GNAT"/>
    <property type="match status" value="1"/>
</dbReference>
<dbReference type="EMBL" id="BIFS01000002">
    <property type="protein sequence ID" value="GCE23954.1"/>
    <property type="molecule type" value="Genomic_DNA"/>
</dbReference>
<reference evidence="3" key="1">
    <citation type="submission" date="2018-12" db="EMBL/GenBank/DDBJ databases">
        <title>Tengunoibacter tsumagoiensis gen. nov., sp. nov., Dictyobacter kobayashii sp. nov., D. alpinus sp. nov., and D. joshuensis sp. nov. and description of Dictyobacteraceae fam. nov. within the order Ktedonobacterales isolated from Tengu-no-mugimeshi.</title>
        <authorList>
            <person name="Wang C.M."/>
            <person name="Zheng Y."/>
            <person name="Sakai Y."/>
            <person name="Toyoda A."/>
            <person name="Minakuchi Y."/>
            <person name="Abe K."/>
            <person name="Yokota A."/>
            <person name="Yabe S."/>
        </authorList>
    </citation>
    <scope>NUCLEOTIDE SEQUENCE [LARGE SCALE GENOMIC DNA]</scope>
    <source>
        <strain evidence="3">Uno11</strain>
    </source>
</reference>
<gene>
    <name evidence="2" type="primary">yfmK</name>
    <name evidence="2" type="ORF">KDK_77540</name>
</gene>
<sequence length="162" mass="18709">MFDLVFVTLDAEECSRYRDWFHDPELARRINYPDSDWFDYISTSPHVHTWMIYAEVGPVGVIQFEKNNRQASFSIAVNRRLRGQGYGKRIMRAFLTLPEVRAVSCVHAGVELDNLQSMRCLQAAGFTLQSTIPDEHGFLEFVYHFNRAQADADQAEAEQEQS</sequence>
<keyword evidence="3" id="KW-1185">Reference proteome</keyword>
<evidence type="ECO:0000313" key="2">
    <source>
        <dbReference type="EMBL" id="GCE23954.1"/>
    </source>
</evidence>
<feature type="domain" description="N-acetyltransferase" evidence="1">
    <location>
        <begin position="4"/>
        <end position="148"/>
    </location>
</feature>
<dbReference type="Proteomes" id="UP000287188">
    <property type="component" value="Unassembled WGS sequence"/>
</dbReference>
<organism evidence="2 3">
    <name type="scientific">Dictyobacter kobayashii</name>
    <dbReference type="NCBI Taxonomy" id="2014872"/>
    <lineage>
        <taxon>Bacteria</taxon>
        <taxon>Bacillati</taxon>
        <taxon>Chloroflexota</taxon>
        <taxon>Ktedonobacteria</taxon>
        <taxon>Ktedonobacterales</taxon>
        <taxon>Dictyobacteraceae</taxon>
        <taxon>Dictyobacter</taxon>
    </lineage>
</organism>
<proteinExistence type="predicted"/>
<dbReference type="GO" id="GO:0016747">
    <property type="term" value="F:acyltransferase activity, transferring groups other than amino-acyl groups"/>
    <property type="evidence" value="ECO:0007669"/>
    <property type="project" value="InterPro"/>
</dbReference>
<evidence type="ECO:0000313" key="3">
    <source>
        <dbReference type="Proteomes" id="UP000287188"/>
    </source>
</evidence>
<dbReference type="AlphaFoldDB" id="A0A402AY14"/>
<dbReference type="Pfam" id="PF00583">
    <property type="entry name" value="Acetyltransf_1"/>
    <property type="match status" value="1"/>
</dbReference>
<dbReference type="Gene3D" id="3.40.630.30">
    <property type="match status" value="1"/>
</dbReference>
<name>A0A402AY14_9CHLR</name>
<dbReference type="RefSeq" id="WP_126557266.1">
    <property type="nucleotide sequence ID" value="NZ_BIFS01000002.1"/>
</dbReference>
<evidence type="ECO:0000259" key="1">
    <source>
        <dbReference type="PROSITE" id="PS51186"/>
    </source>
</evidence>
<dbReference type="SUPFAM" id="SSF55729">
    <property type="entry name" value="Acyl-CoA N-acyltransferases (Nat)"/>
    <property type="match status" value="1"/>
</dbReference>
<keyword evidence="2" id="KW-0808">Transferase</keyword>
<dbReference type="InterPro" id="IPR016181">
    <property type="entry name" value="Acyl_CoA_acyltransferase"/>
</dbReference>
<accession>A0A402AY14</accession>
<protein>
    <submittedName>
        <fullName evidence="2">Putative N-acetyltransferase YfmK</fullName>
    </submittedName>
</protein>